<reference evidence="1" key="2">
    <citation type="submission" date="2022-03" db="EMBL/GenBank/DDBJ databases">
        <title>Draft title - Genomic analysis of global carrot germplasm unveils the trajectory of domestication and the origin of high carotenoid orange carrot.</title>
        <authorList>
            <person name="Iorizzo M."/>
            <person name="Ellison S."/>
            <person name="Senalik D."/>
            <person name="Macko-Podgorni A."/>
            <person name="Grzebelus D."/>
            <person name="Bostan H."/>
            <person name="Rolling W."/>
            <person name="Curaba J."/>
            <person name="Simon P."/>
        </authorList>
    </citation>
    <scope>NUCLEOTIDE SEQUENCE</scope>
    <source>
        <tissue evidence="1">Leaf</tissue>
    </source>
</reference>
<evidence type="ECO:0000313" key="2">
    <source>
        <dbReference type="Proteomes" id="UP000077755"/>
    </source>
</evidence>
<name>A0AAF0XCL7_DAUCS</name>
<keyword evidence="2" id="KW-1185">Reference proteome</keyword>
<gene>
    <name evidence="1" type="ORF">DCAR_0623956</name>
</gene>
<evidence type="ECO:0000313" key="1">
    <source>
        <dbReference type="EMBL" id="WOH04547.1"/>
    </source>
</evidence>
<organism evidence="1 2">
    <name type="scientific">Daucus carota subsp. sativus</name>
    <name type="common">Carrot</name>
    <dbReference type="NCBI Taxonomy" id="79200"/>
    <lineage>
        <taxon>Eukaryota</taxon>
        <taxon>Viridiplantae</taxon>
        <taxon>Streptophyta</taxon>
        <taxon>Embryophyta</taxon>
        <taxon>Tracheophyta</taxon>
        <taxon>Spermatophyta</taxon>
        <taxon>Magnoliopsida</taxon>
        <taxon>eudicotyledons</taxon>
        <taxon>Gunneridae</taxon>
        <taxon>Pentapetalae</taxon>
        <taxon>asterids</taxon>
        <taxon>campanulids</taxon>
        <taxon>Apiales</taxon>
        <taxon>Apiaceae</taxon>
        <taxon>Apioideae</taxon>
        <taxon>Scandiceae</taxon>
        <taxon>Daucinae</taxon>
        <taxon>Daucus</taxon>
        <taxon>Daucus sect. Daucus</taxon>
    </lineage>
</organism>
<proteinExistence type="predicted"/>
<reference evidence="1" key="1">
    <citation type="journal article" date="2016" name="Nat. Genet.">
        <title>A high-quality carrot genome assembly provides new insights into carotenoid accumulation and asterid genome evolution.</title>
        <authorList>
            <person name="Iorizzo M."/>
            <person name="Ellison S."/>
            <person name="Senalik D."/>
            <person name="Zeng P."/>
            <person name="Satapoomin P."/>
            <person name="Huang J."/>
            <person name="Bowman M."/>
            <person name="Iovene M."/>
            <person name="Sanseverino W."/>
            <person name="Cavagnaro P."/>
            <person name="Yildiz M."/>
            <person name="Macko-Podgorni A."/>
            <person name="Moranska E."/>
            <person name="Grzebelus E."/>
            <person name="Grzebelus D."/>
            <person name="Ashrafi H."/>
            <person name="Zheng Z."/>
            <person name="Cheng S."/>
            <person name="Spooner D."/>
            <person name="Van Deynze A."/>
            <person name="Simon P."/>
        </authorList>
    </citation>
    <scope>NUCLEOTIDE SEQUENCE</scope>
    <source>
        <tissue evidence="1">Leaf</tissue>
    </source>
</reference>
<dbReference type="Proteomes" id="UP000077755">
    <property type="component" value="Chromosome 6"/>
</dbReference>
<dbReference type="AlphaFoldDB" id="A0AAF0XCL7"/>
<protein>
    <submittedName>
        <fullName evidence="1">Uncharacterized protein</fullName>
    </submittedName>
</protein>
<sequence>MCTLCNTIIRSMTVLHWRLHLGGSFTAWASTIGPFCGRPWGGTAATGSPKAGGGSRMMINSSSVDLSPGIPLLTGGGGGAGA</sequence>
<dbReference type="EMBL" id="CP093348">
    <property type="protein sequence ID" value="WOH04547.1"/>
    <property type="molecule type" value="Genomic_DNA"/>
</dbReference>
<accession>A0AAF0XCL7</accession>